<gene>
    <name evidence="1" type="ORF">ACFSJ0_32800</name>
</gene>
<reference evidence="2" key="1">
    <citation type="journal article" date="2019" name="Int. J. Syst. Evol. Microbiol.">
        <title>The Global Catalogue of Microorganisms (GCM) 10K type strain sequencing project: providing services to taxonomists for standard genome sequencing and annotation.</title>
        <authorList>
            <consortium name="The Broad Institute Genomics Platform"/>
            <consortium name="The Broad Institute Genome Sequencing Center for Infectious Disease"/>
            <person name="Wu L."/>
            <person name="Ma J."/>
        </authorList>
    </citation>
    <scope>NUCLEOTIDE SEQUENCE [LARGE SCALE GENOMIC DNA]</scope>
    <source>
        <strain evidence="2">CGMCC 1.15399</strain>
    </source>
</reference>
<evidence type="ECO:0000313" key="1">
    <source>
        <dbReference type="EMBL" id="MFD1541868.1"/>
    </source>
</evidence>
<dbReference type="RefSeq" id="WP_219537235.1">
    <property type="nucleotide sequence ID" value="NZ_JAHKRM010000036.1"/>
</dbReference>
<accession>A0ABW4GGE2</accession>
<evidence type="ECO:0000313" key="2">
    <source>
        <dbReference type="Proteomes" id="UP001597097"/>
    </source>
</evidence>
<dbReference type="EMBL" id="JBHUCM010000030">
    <property type="protein sequence ID" value="MFD1541868.1"/>
    <property type="molecule type" value="Genomic_DNA"/>
</dbReference>
<name>A0ABW4GGE2_9ACTN</name>
<organism evidence="1 2">
    <name type="scientific">Nonomuraea guangzhouensis</name>
    <dbReference type="NCBI Taxonomy" id="1291555"/>
    <lineage>
        <taxon>Bacteria</taxon>
        <taxon>Bacillati</taxon>
        <taxon>Actinomycetota</taxon>
        <taxon>Actinomycetes</taxon>
        <taxon>Streptosporangiales</taxon>
        <taxon>Streptosporangiaceae</taxon>
        <taxon>Nonomuraea</taxon>
    </lineage>
</organism>
<proteinExistence type="predicted"/>
<dbReference type="Proteomes" id="UP001597097">
    <property type="component" value="Unassembled WGS sequence"/>
</dbReference>
<sequence>MPVIEVDGGVKRYRDVTAVDDVSLQVQPGQVYALLRLKAVMARTASRNAT</sequence>
<protein>
    <submittedName>
        <fullName evidence="1">Uncharacterized protein</fullName>
    </submittedName>
</protein>
<keyword evidence="2" id="KW-1185">Reference proteome</keyword>
<comment type="caution">
    <text evidence="1">The sequence shown here is derived from an EMBL/GenBank/DDBJ whole genome shotgun (WGS) entry which is preliminary data.</text>
</comment>